<dbReference type="STRING" id="416450.A0A1V6PM94"/>
<evidence type="ECO:0000256" key="2">
    <source>
        <dbReference type="ARBA" id="ARBA00023026"/>
    </source>
</evidence>
<keyword evidence="1" id="KW-0147">Chitin-binding</keyword>
<gene>
    <name evidence="3" type="ORF">PENANT_c094G11539</name>
</gene>
<dbReference type="EMBL" id="MDYN01000094">
    <property type="protein sequence ID" value="OQD78043.1"/>
    <property type="molecule type" value="Genomic_DNA"/>
</dbReference>
<accession>A0A1V6PM94</accession>
<keyword evidence="4" id="KW-1185">Reference proteome</keyword>
<evidence type="ECO:0000313" key="4">
    <source>
        <dbReference type="Proteomes" id="UP000191672"/>
    </source>
</evidence>
<comment type="caution">
    <text evidence="3">The sequence shown here is derived from an EMBL/GenBank/DDBJ whole genome shotgun (WGS) entry which is preliminary data.</text>
</comment>
<organism evidence="3 4">
    <name type="scientific">Penicillium antarcticum</name>
    <dbReference type="NCBI Taxonomy" id="416450"/>
    <lineage>
        <taxon>Eukaryota</taxon>
        <taxon>Fungi</taxon>
        <taxon>Dikarya</taxon>
        <taxon>Ascomycota</taxon>
        <taxon>Pezizomycotina</taxon>
        <taxon>Eurotiomycetes</taxon>
        <taxon>Eurotiomycetidae</taxon>
        <taxon>Eurotiales</taxon>
        <taxon>Aspergillaceae</taxon>
        <taxon>Penicillium</taxon>
    </lineage>
</organism>
<dbReference type="PANTHER" id="PTHR47700:SF1">
    <property type="entry name" value="CHITINASE"/>
    <property type="match status" value="1"/>
</dbReference>
<evidence type="ECO:0000313" key="3">
    <source>
        <dbReference type="EMBL" id="OQD78043.1"/>
    </source>
</evidence>
<dbReference type="InterPro" id="IPR053214">
    <property type="entry name" value="LysM12-like"/>
</dbReference>
<keyword evidence="2" id="KW-0843">Virulence</keyword>
<reference evidence="4" key="1">
    <citation type="journal article" date="2017" name="Nat. Microbiol.">
        <title>Global analysis of biosynthetic gene clusters reveals vast potential of secondary metabolite production in Penicillium species.</title>
        <authorList>
            <person name="Nielsen J.C."/>
            <person name="Grijseels S."/>
            <person name="Prigent S."/>
            <person name="Ji B."/>
            <person name="Dainat J."/>
            <person name="Nielsen K.F."/>
            <person name="Frisvad J.C."/>
            <person name="Workman M."/>
            <person name="Nielsen J."/>
        </authorList>
    </citation>
    <scope>NUCLEOTIDE SEQUENCE [LARGE SCALE GENOMIC DNA]</scope>
    <source>
        <strain evidence="4">IBT 31811</strain>
    </source>
</reference>
<proteinExistence type="predicted"/>
<sequence length="184" mass="19794">MVPCSFTTAFKAVGIGHLLAVNGAVATPGFKGSASPSYNSIDVCPERCSASGAEHRKVISASRVASGKSVDVEFEVGWWEDGFGLAVSGLRSLIKQVRQYVEKSDEATDRPFIIYGKSGQATIGLYIGQGLLNQGLSQSALKLFQDNIDNITFSNPSLAMQLCEENCDKTHIFGIILTSERKQQ</sequence>
<dbReference type="AlphaFoldDB" id="A0A1V6PM94"/>
<dbReference type="Proteomes" id="UP000191672">
    <property type="component" value="Unassembled WGS sequence"/>
</dbReference>
<dbReference type="PANTHER" id="PTHR47700">
    <property type="entry name" value="V CHITINASE, PUTATIVE (AFU_ORTHOLOGUE AFUA_6G13720)-RELATED"/>
    <property type="match status" value="1"/>
</dbReference>
<name>A0A1V6PM94_9EURO</name>
<evidence type="ECO:0000256" key="1">
    <source>
        <dbReference type="ARBA" id="ARBA00022669"/>
    </source>
</evidence>
<dbReference type="GO" id="GO:0008061">
    <property type="term" value="F:chitin binding"/>
    <property type="evidence" value="ECO:0007669"/>
    <property type="project" value="UniProtKB-KW"/>
</dbReference>
<protein>
    <submittedName>
        <fullName evidence="3">Uncharacterized protein</fullName>
    </submittedName>
</protein>